<keyword evidence="2" id="KW-0680">Restriction system</keyword>
<evidence type="ECO:0000256" key="4">
    <source>
        <dbReference type="SAM" id="MobiDB-lite"/>
    </source>
</evidence>
<dbReference type="EMBL" id="WRXO01000013">
    <property type="protein sequence ID" value="MVT44833.1"/>
    <property type="molecule type" value="Genomic_DNA"/>
</dbReference>
<evidence type="ECO:0000313" key="7">
    <source>
        <dbReference type="Proteomes" id="UP000468388"/>
    </source>
</evidence>
<dbReference type="InterPro" id="IPR052021">
    <property type="entry name" value="Type-I_RS_S_subunit"/>
</dbReference>
<dbReference type="PANTHER" id="PTHR30408:SF13">
    <property type="entry name" value="TYPE I RESTRICTION ENZYME HINDI SPECIFICITY SUBUNIT"/>
    <property type="match status" value="1"/>
</dbReference>
<evidence type="ECO:0000256" key="2">
    <source>
        <dbReference type="ARBA" id="ARBA00022747"/>
    </source>
</evidence>
<proteinExistence type="inferred from homology"/>
<dbReference type="InterPro" id="IPR044946">
    <property type="entry name" value="Restrct_endonuc_typeI_TRD_sf"/>
</dbReference>
<dbReference type="Proteomes" id="UP000468388">
    <property type="component" value="Unassembled WGS sequence"/>
</dbReference>
<dbReference type="GO" id="GO:0003677">
    <property type="term" value="F:DNA binding"/>
    <property type="evidence" value="ECO:0007669"/>
    <property type="project" value="UniProtKB-KW"/>
</dbReference>
<sequence>MKWEKTEIGQLGQVITGNTPPRKNPELYGDFIPFIKPTDIEIDRRFTPNPEECYSELGFDRYRKSLIPKGATCVVTIGSIGKKITQAITDCFINQAVNAVIPNENYDANFVFYLLKNNLNKVKGLDSGTSSGRENVSKSSFSSIEIKVVKDLSTQRRIGSILSAYDDLIENNLNRIKLLEQKAKLHYKELMQESAKWDSVKLEEFVSVVKGRKPASVLEYSEDDSQLYLLLDTIEGTKTLYTSDLTLPLSIETDVLMCMDGARSGLSFRGMEGAIGSTMAIWRSNSDRVSGEFLYQFLKQNESAITQGNTGSAIPHANRKFILDMKLAMPPKKDAEYFEGLTIPLIKLMHTLRRQNSRLREARDILLPRLMKGDIEV</sequence>
<dbReference type="GO" id="GO:0009307">
    <property type="term" value="P:DNA restriction-modification system"/>
    <property type="evidence" value="ECO:0007669"/>
    <property type="project" value="UniProtKB-KW"/>
</dbReference>
<dbReference type="Gene3D" id="3.90.220.20">
    <property type="entry name" value="DNA methylase specificity domains"/>
    <property type="match status" value="2"/>
</dbReference>
<protein>
    <recommendedName>
        <fullName evidence="5">Type I restriction modification DNA specificity domain-containing protein</fullName>
    </recommendedName>
</protein>
<dbReference type="Gene3D" id="1.10.287.1120">
    <property type="entry name" value="Bipartite methylase S protein"/>
    <property type="match status" value="1"/>
</dbReference>
<keyword evidence="3" id="KW-0238">DNA-binding</keyword>
<feature type="domain" description="Type I restriction modification DNA specificity" evidence="5">
    <location>
        <begin position="2"/>
        <end position="179"/>
    </location>
</feature>
<dbReference type="CDD" id="cd17516">
    <property type="entry name" value="RMtype1_S_HinAWORF1578P-TRD2-CR2_like"/>
    <property type="match status" value="1"/>
</dbReference>
<feature type="region of interest" description="Disordered" evidence="4">
    <location>
        <begin position="1"/>
        <end position="22"/>
    </location>
</feature>
<dbReference type="Pfam" id="PF01420">
    <property type="entry name" value="Methylase_S"/>
    <property type="match status" value="1"/>
</dbReference>
<dbReference type="AlphaFoldDB" id="A0A6N8JHU6"/>
<organism evidence="6 7">
    <name type="scientific">Chitinophaga oryziterrae</name>
    <dbReference type="NCBI Taxonomy" id="1031224"/>
    <lineage>
        <taxon>Bacteria</taxon>
        <taxon>Pseudomonadati</taxon>
        <taxon>Bacteroidota</taxon>
        <taxon>Chitinophagia</taxon>
        <taxon>Chitinophagales</taxon>
        <taxon>Chitinophagaceae</taxon>
        <taxon>Chitinophaga</taxon>
    </lineage>
</organism>
<dbReference type="InterPro" id="IPR000055">
    <property type="entry name" value="Restrct_endonuc_typeI_TRD"/>
</dbReference>
<evidence type="ECO:0000256" key="3">
    <source>
        <dbReference type="ARBA" id="ARBA00023125"/>
    </source>
</evidence>
<accession>A0A6N8JHU6</accession>
<dbReference type="SUPFAM" id="SSF116734">
    <property type="entry name" value="DNA methylase specificity domain"/>
    <property type="match status" value="2"/>
</dbReference>
<reference evidence="6 7" key="1">
    <citation type="submission" date="2019-12" db="EMBL/GenBank/DDBJ databases">
        <title>The draft genomic sequence of strain Chitinophaga oryziterrae JCM 16595.</title>
        <authorList>
            <person name="Zhang X."/>
        </authorList>
    </citation>
    <scope>NUCLEOTIDE SEQUENCE [LARGE SCALE GENOMIC DNA]</scope>
    <source>
        <strain evidence="6 7">JCM 16595</strain>
    </source>
</reference>
<evidence type="ECO:0000313" key="6">
    <source>
        <dbReference type="EMBL" id="MVT44833.1"/>
    </source>
</evidence>
<comment type="similarity">
    <text evidence="1">Belongs to the type-I restriction system S methylase family.</text>
</comment>
<dbReference type="OrthoDB" id="9816225at2"/>
<comment type="caution">
    <text evidence="6">The sequence shown here is derived from an EMBL/GenBank/DDBJ whole genome shotgun (WGS) entry which is preliminary data.</text>
</comment>
<evidence type="ECO:0000256" key="1">
    <source>
        <dbReference type="ARBA" id="ARBA00010923"/>
    </source>
</evidence>
<keyword evidence="7" id="KW-1185">Reference proteome</keyword>
<dbReference type="PANTHER" id="PTHR30408">
    <property type="entry name" value="TYPE-1 RESTRICTION ENZYME ECOKI SPECIFICITY PROTEIN"/>
    <property type="match status" value="1"/>
</dbReference>
<name>A0A6N8JHU6_9BACT</name>
<evidence type="ECO:0000259" key="5">
    <source>
        <dbReference type="Pfam" id="PF01420"/>
    </source>
</evidence>
<gene>
    <name evidence="6" type="ORF">GO495_29850</name>
</gene>
<dbReference type="RefSeq" id="WP_157303622.1">
    <property type="nucleotide sequence ID" value="NZ_BAAAZB010000005.1"/>
</dbReference>